<keyword evidence="4" id="KW-1185">Reference proteome</keyword>
<dbReference type="InterPro" id="IPR040719">
    <property type="entry name" value="DUF5597"/>
</dbReference>
<dbReference type="EMBL" id="RXHU01000015">
    <property type="protein sequence ID" value="RTE10880.1"/>
    <property type="molecule type" value="Genomic_DNA"/>
</dbReference>
<feature type="domain" description="DUF5597" evidence="2">
    <location>
        <begin position="379"/>
        <end position="501"/>
    </location>
</feature>
<dbReference type="Gene3D" id="2.60.220.20">
    <property type="entry name" value="putative beta-Galactosidase from caulobacter crescentus"/>
    <property type="match status" value="1"/>
</dbReference>
<evidence type="ECO:0000259" key="2">
    <source>
        <dbReference type="Pfam" id="PF18120"/>
    </source>
</evidence>
<proteinExistence type="predicted"/>
<dbReference type="FunFam" id="3.20.20.80:FF:000135">
    <property type="entry name" value="Beta-galactosidase, putative, bgl35A"/>
    <property type="match status" value="1"/>
</dbReference>
<reference evidence="3 4" key="1">
    <citation type="submission" date="2018-12" db="EMBL/GenBank/DDBJ databases">
        <title>Bacillus ochoae sp. nov., Paenibacillus whitsoniae sp. nov., Paenibacillus spiritus sp. nov. Isolated from the Mars Exploration Rover during spacecraft assembly.</title>
        <authorList>
            <person name="Seuylemezian A."/>
            <person name="Vaishampayan P."/>
        </authorList>
    </citation>
    <scope>NUCLEOTIDE SEQUENCE [LARGE SCALE GENOMIC DNA]</scope>
    <source>
        <strain evidence="3 4">MER 54</strain>
    </source>
</reference>
<evidence type="ECO:0000313" key="3">
    <source>
        <dbReference type="EMBL" id="RTE10880.1"/>
    </source>
</evidence>
<dbReference type="OrthoDB" id="9800974at2"/>
<organism evidence="3 4">
    <name type="scientific">Paenibacillus whitsoniae</name>
    <dbReference type="NCBI Taxonomy" id="2496558"/>
    <lineage>
        <taxon>Bacteria</taxon>
        <taxon>Bacillati</taxon>
        <taxon>Bacillota</taxon>
        <taxon>Bacilli</taxon>
        <taxon>Bacillales</taxon>
        <taxon>Paenibacillaceae</taxon>
        <taxon>Paenibacillus</taxon>
    </lineage>
</organism>
<gene>
    <name evidence="3" type="ORF">EJQ19_06360</name>
</gene>
<dbReference type="AlphaFoldDB" id="A0A3S0CCN2"/>
<protein>
    <recommendedName>
        <fullName evidence="5">Beta-galactosidase</fullName>
    </recommendedName>
</protein>
<dbReference type="Pfam" id="PF01301">
    <property type="entry name" value="Glyco_hydro_35"/>
    <property type="match status" value="1"/>
</dbReference>
<accession>A0A3S0CCN2</accession>
<name>A0A3S0CCN2_9BACL</name>
<dbReference type="InterPro" id="IPR017853">
    <property type="entry name" value="GH"/>
</dbReference>
<feature type="domain" description="Glycoside hydrolase 35 catalytic" evidence="1">
    <location>
        <begin position="16"/>
        <end position="216"/>
    </location>
</feature>
<comment type="caution">
    <text evidence="3">The sequence shown here is derived from an EMBL/GenBank/DDBJ whole genome shotgun (WGS) entry which is preliminary data.</text>
</comment>
<evidence type="ECO:0008006" key="5">
    <source>
        <dbReference type="Google" id="ProtNLM"/>
    </source>
</evidence>
<sequence>MLKPLPYLAKENGLYSLIVDGNPYIALAGEIHNSSSSSLEYMKEKVWPNLRGLHLNTVIVPVFWEMLEFRQGSFDFTLVDGIIEQAREENLRLVLLWFGLWKNGRSTYVPGWVKRDDTTYFRACYPGPSATDTISPLCDAAVQADAKAFSQLMSHLKEVDGQQHTVIMVQVENEIGFLGSDRDYSAYANEQFAQSVPQDVSEAFGNNGTWSEVFGGDAAEYFMAYYYARAVEEIAQAGTKEYALPMFVNAWLEQFPERAGAYPSGGPIAKVMKIWKAVAPTIALYAPDIYLADFAKVCEEYTAGGDNPLFIPEARRDMVSATNVFYALGKHDALCFAPFGIEDFLAPADGSDTGIDFGLMMALNIDRSAFHLNGTGPYLAQSYELLGNMLGIINQYRGTGQMTGFLQHHNSGCILPFSKYDLKLTYKRQEQGKPIAGGLVIEVSEDEFILVGIGFSAEFLPKRGEAKKVGFVKIEEGSFVKDRWNMKRALNGDEAAYGISIGRNPSALYVEVYKYNI</sequence>
<dbReference type="Gene3D" id="3.20.20.80">
    <property type="entry name" value="Glycosidases"/>
    <property type="match status" value="1"/>
</dbReference>
<dbReference type="Proteomes" id="UP000276128">
    <property type="component" value="Unassembled WGS sequence"/>
</dbReference>
<dbReference type="SUPFAM" id="SSF51445">
    <property type="entry name" value="(Trans)glycosidases"/>
    <property type="match status" value="1"/>
</dbReference>
<evidence type="ECO:0000313" key="4">
    <source>
        <dbReference type="Proteomes" id="UP000276128"/>
    </source>
</evidence>
<dbReference type="InterPro" id="IPR031330">
    <property type="entry name" value="Gly_Hdrlase_35_cat"/>
</dbReference>
<evidence type="ECO:0000259" key="1">
    <source>
        <dbReference type="Pfam" id="PF01301"/>
    </source>
</evidence>
<dbReference type="Pfam" id="PF18120">
    <property type="entry name" value="DUF5597"/>
    <property type="match status" value="1"/>
</dbReference>